<keyword evidence="1" id="KW-0472">Membrane</keyword>
<dbReference type="AlphaFoldDB" id="R8B9V9"/>
<protein>
    <submittedName>
        <fullName evidence="2">Uncharacterized protein</fullName>
    </submittedName>
</protein>
<dbReference type="KEGG" id="tmn:UCRPA7_8432"/>
<proteinExistence type="predicted"/>
<feature type="transmembrane region" description="Helical" evidence="1">
    <location>
        <begin position="37"/>
        <end position="65"/>
    </location>
</feature>
<dbReference type="EMBL" id="KB933362">
    <property type="protein sequence ID" value="EON96078.1"/>
    <property type="molecule type" value="Genomic_DNA"/>
</dbReference>
<keyword evidence="1" id="KW-0812">Transmembrane</keyword>
<feature type="transmembrane region" description="Helical" evidence="1">
    <location>
        <begin position="7"/>
        <end position="25"/>
    </location>
</feature>
<feature type="transmembrane region" description="Helical" evidence="1">
    <location>
        <begin position="158"/>
        <end position="180"/>
    </location>
</feature>
<evidence type="ECO:0000256" key="1">
    <source>
        <dbReference type="SAM" id="Phobius"/>
    </source>
</evidence>
<evidence type="ECO:0000313" key="3">
    <source>
        <dbReference type="Proteomes" id="UP000014074"/>
    </source>
</evidence>
<gene>
    <name evidence="2" type="ORF">UCRPA7_8432</name>
</gene>
<feature type="transmembrane region" description="Helical" evidence="1">
    <location>
        <begin position="85"/>
        <end position="109"/>
    </location>
</feature>
<sequence>MANKTTSALSIVIYLITLIITIVEITKAKLLYDETCSLWSCWAIFIVAWALAIPVAFLSLLREIFALVLSRRSSADHKPSRGRRIFTIGSAVAVFALWLVVLVIGWAPIRFPAGAYSDGTNYYGPPPDVTGVFRYVRALYEEIMPSYHDGYTGEANDLFVLARAGYGAAIMATISLSVLLHSPNDESIVRCEGRCANARSAAFGLF</sequence>
<name>R8B9V9_PHAM7</name>
<keyword evidence="1" id="KW-1133">Transmembrane helix</keyword>
<dbReference type="RefSeq" id="XP_007919136.1">
    <property type="nucleotide sequence ID" value="XM_007920945.1"/>
</dbReference>
<evidence type="ECO:0000313" key="2">
    <source>
        <dbReference type="EMBL" id="EON96078.1"/>
    </source>
</evidence>
<dbReference type="GeneID" id="19329282"/>
<reference evidence="3" key="1">
    <citation type="journal article" date="2013" name="Genome Announc.">
        <title>Draft genome sequence of the ascomycete Phaeoacremonium aleophilum strain UCR-PA7, a causal agent of the esca disease complex in grapevines.</title>
        <authorList>
            <person name="Blanco-Ulate B."/>
            <person name="Rolshausen P."/>
            <person name="Cantu D."/>
        </authorList>
    </citation>
    <scope>NUCLEOTIDE SEQUENCE [LARGE SCALE GENOMIC DNA]</scope>
    <source>
        <strain evidence="3">UCR-PA7</strain>
    </source>
</reference>
<keyword evidence="3" id="KW-1185">Reference proteome</keyword>
<accession>R8B9V9</accession>
<organism evidence="2 3">
    <name type="scientific">Phaeoacremonium minimum (strain UCR-PA7)</name>
    <name type="common">Esca disease fungus</name>
    <name type="synonym">Togninia minima</name>
    <dbReference type="NCBI Taxonomy" id="1286976"/>
    <lineage>
        <taxon>Eukaryota</taxon>
        <taxon>Fungi</taxon>
        <taxon>Dikarya</taxon>
        <taxon>Ascomycota</taxon>
        <taxon>Pezizomycotina</taxon>
        <taxon>Sordariomycetes</taxon>
        <taxon>Sordariomycetidae</taxon>
        <taxon>Togniniales</taxon>
        <taxon>Togniniaceae</taxon>
        <taxon>Phaeoacremonium</taxon>
    </lineage>
</organism>
<dbReference type="Proteomes" id="UP000014074">
    <property type="component" value="Unassembled WGS sequence"/>
</dbReference>
<dbReference type="HOGENOM" id="CLU_1332750_0_0_1"/>